<comment type="similarity">
    <text evidence="1">Belongs to the SEC10 family.</text>
</comment>
<evidence type="ECO:0000313" key="10">
    <source>
        <dbReference type="Proteomes" id="UP000285301"/>
    </source>
</evidence>
<accession>A0A443R624</accession>
<evidence type="ECO:0000256" key="4">
    <source>
        <dbReference type="ARBA" id="ARBA00022483"/>
    </source>
</evidence>
<dbReference type="AlphaFoldDB" id="A0A443R624"/>
<dbReference type="InterPro" id="IPR009976">
    <property type="entry name" value="Sec10-like"/>
</dbReference>
<evidence type="ECO:0000256" key="1">
    <source>
        <dbReference type="ARBA" id="ARBA00006572"/>
    </source>
</evidence>
<evidence type="ECO:0000256" key="6">
    <source>
        <dbReference type="ARBA" id="ARBA00031471"/>
    </source>
</evidence>
<gene>
    <name evidence="9" type="ORF">B4U79_07649</name>
</gene>
<proteinExistence type="inferred from homology"/>
<reference evidence="9 10" key="1">
    <citation type="journal article" date="2018" name="Gigascience">
        <title>Genomes of trombidid mites reveal novel predicted allergens and laterally-transferred genes associated with secondary metabolism.</title>
        <authorList>
            <person name="Dong X."/>
            <person name="Chaisiri K."/>
            <person name="Xia D."/>
            <person name="Armstrong S.D."/>
            <person name="Fang Y."/>
            <person name="Donnelly M.J."/>
            <person name="Kadowaki T."/>
            <person name="McGarry J.W."/>
            <person name="Darby A.C."/>
            <person name="Makepeace B.L."/>
        </authorList>
    </citation>
    <scope>NUCLEOTIDE SEQUENCE [LARGE SCALE GENOMIC DNA]</scope>
    <source>
        <strain evidence="9">UoL-WK</strain>
    </source>
</reference>
<comment type="caution">
    <text evidence="9">The sequence shown here is derived from an EMBL/GenBank/DDBJ whole genome shotgun (WGS) entry which is preliminary data.</text>
</comment>
<feature type="domain" description="Exocyst complex component Sec10-like alpha-helical bundle" evidence="7">
    <location>
        <begin position="159"/>
        <end position="545"/>
    </location>
</feature>
<evidence type="ECO:0000313" key="9">
    <source>
        <dbReference type="EMBL" id="RWS10717.1"/>
    </source>
</evidence>
<dbReference type="GO" id="GO:0006887">
    <property type="term" value="P:exocytosis"/>
    <property type="evidence" value="ECO:0007669"/>
    <property type="project" value="UniProtKB-KW"/>
</dbReference>
<evidence type="ECO:0000256" key="3">
    <source>
        <dbReference type="ARBA" id="ARBA00022448"/>
    </source>
</evidence>
<keyword evidence="10" id="KW-1185">Reference proteome</keyword>
<keyword evidence="4" id="KW-0268">Exocytosis</keyword>
<dbReference type="GO" id="GO:0000145">
    <property type="term" value="C:exocyst"/>
    <property type="evidence" value="ECO:0007669"/>
    <property type="project" value="TreeGrafter"/>
</dbReference>
<evidence type="ECO:0000259" key="8">
    <source>
        <dbReference type="Pfam" id="PF20667"/>
    </source>
</evidence>
<keyword evidence="5" id="KW-0175">Coiled coil</keyword>
<evidence type="ECO:0000256" key="2">
    <source>
        <dbReference type="ARBA" id="ARBA00017524"/>
    </source>
</evidence>
<dbReference type="OrthoDB" id="125856at2759"/>
<dbReference type="PANTHER" id="PTHR12100:SF0">
    <property type="entry name" value="EXOCYST COMPLEX COMPONENT 5"/>
    <property type="match status" value="1"/>
</dbReference>
<feature type="domain" description="Exocyst complex component Sec10-like alpha-helical bundle" evidence="7">
    <location>
        <begin position="547"/>
        <end position="678"/>
    </location>
</feature>
<dbReference type="PANTHER" id="PTHR12100">
    <property type="entry name" value="SEC10"/>
    <property type="match status" value="1"/>
</dbReference>
<dbReference type="STRING" id="1965070.A0A443R624"/>
<evidence type="ECO:0000256" key="5">
    <source>
        <dbReference type="ARBA" id="ARBA00023054"/>
    </source>
</evidence>
<dbReference type="GO" id="GO:0006893">
    <property type="term" value="P:Golgi to plasma membrane transport"/>
    <property type="evidence" value="ECO:0007669"/>
    <property type="project" value="TreeGrafter"/>
</dbReference>
<organism evidence="9 10">
    <name type="scientific">Dinothrombium tinctorium</name>
    <dbReference type="NCBI Taxonomy" id="1965070"/>
    <lineage>
        <taxon>Eukaryota</taxon>
        <taxon>Metazoa</taxon>
        <taxon>Ecdysozoa</taxon>
        <taxon>Arthropoda</taxon>
        <taxon>Chelicerata</taxon>
        <taxon>Arachnida</taxon>
        <taxon>Acari</taxon>
        <taxon>Acariformes</taxon>
        <taxon>Trombidiformes</taxon>
        <taxon>Prostigmata</taxon>
        <taxon>Anystina</taxon>
        <taxon>Parasitengona</taxon>
        <taxon>Trombidioidea</taxon>
        <taxon>Trombidiidae</taxon>
        <taxon>Dinothrombium</taxon>
    </lineage>
</organism>
<dbReference type="Pfam" id="PF20667">
    <property type="entry name" value="Sec10_N"/>
    <property type="match status" value="1"/>
</dbReference>
<dbReference type="InterPro" id="IPR048627">
    <property type="entry name" value="Sec10_HB"/>
</dbReference>
<feature type="domain" description="Exocyst complex component Sec10 N-terminal" evidence="8">
    <location>
        <begin position="41"/>
        <end position="145"/>
    </location>
</feature>
<sequence>MSNFLLELEQDPFDADEFIERFAWRATAGKFDVDSFDSQLLFDAFEGGIRDLKLIYDTHQKKCERLEMVCKEVEKRHWIKIAELQEKCKDSFASFQELDERLDTVAAKVVYLGDQLEGVNTPRSRAVEAQKLMKQFAEFLKPGPIDSPLMTDPPQLYEEADVIQKLHLISQELPSGGKFDTARKKIALKYDQIERELIEEFVNAQKNEDKIRMKEIAGILSHFKGYSQCIDAFIEQSQMGIFLGWNIFNEIVPLCEKSQVIVKEVFSNPEQVMSKFVLNIYHGKLQEYIQNQLNSDRCDSEKYLTELFELYSKTVKLSNQLASSKLLGSDITFLNKLTRGIFTKYLESYIDIEIRSLKEKCSSILQRFYDSKSHQKKPIPSGSIQELKRDLQAKIGRANINIGTLANINIVTPTIDHTGGETFLSEEVAINILQETKLASQRCHTLSKQLDLPNNALLILDIQLHYLCIEHIDYALELGLMSIPPSEPKSPPETYFFDVVRQCNAICHLLEKQFVDSIIPLVISTPKHGECLKKKREILEQLELKGCAKVVRFLSQCVEKAKDSLDGKNVEAYLTELGIRFHRVVYEHLLQFQFSSVGAMVAICDVNEYRRCAAEFRVPLLSHLFDTLHSLCNLLVVAPENLKQVCNGDQLAGLDRSVLMSFVQLRSDYKTAKLVNQFK</sequence>
<dbReference type="InterPro" id="IPR048625">
    <property type="entry name" value="Sec10_N"/>
</dbReference>
<dbReference type="EMBL" id="NCKU01001993">
    <property type="protein sequence ID" value="RWS10717.1"/>
    <property type="molecule type" value="Genomic_DNA"/>
</dbReference>
<dbReference type="Proteomes" id="UP000285301">
    <property type="component" value="Unassembled WGS sequence"/>
</dbReference>
<protein>
    <recommendedName>
        <fullName evidence="2">Exocyst complex component 5</fullName>
    </recommendedName>
    <alternativeName>
        <fullName evidence="6">Exocyst complex component Sec10</fullName>
    </alternativeName>
</protein>
<keyword evidence="3" id="KW-0813">Transport</keyword>
<evidence type="ECO:0000259" key="7">
    <source>
        <dbReference type="Pfam" id="PF07393"/>
    </source>
</evidence>
<dbReference type="Pfam" id="PF07393">
    <property type="entry name" value="Sec10_HB"/>
    <property type="match status" value="2"/>
</dbReference>
<name>A0A443R624_9ACAR</name>